<dbReference type="GO" id="GO:0005524">
    <property type="term" value="F:ATP binding"/>
    <property type="evidence" value="ECO:0007669"/>
    <property type="project" value="UniProtKB-KW"/>
</dbReference>
<dbReference type="InterPro" id="IPR003029">
    <property type="entry name" value="S1_domain"/>
</dbReference>
<accession>A0A379FXI5</accession>
<dbReference type="GeneID" id="93671085"/>
<dbReference type="PROSITE" id="PS50126">
    <property type="entry name" value="S1"/>
    <property type="match status" value="1"/>
</dbReference>
<organism evidence="2 3">
    <name type="scientific">Providencia rettgeri</name>
    <dbReference type="NCBI Taxonomy" id="587"/>
    <lineage>
        <taxon>Bacteria</taxon>
        <taxon>Pseudomonadati</taxon>
        <taxon>Pseudomonadota</taxon>
        <taxon>Gammaproteobacteria</taxon>
        <taxon>Enterobacterales</taxon>
        <taxon>Morganellaceae</taxon>
        <taxon>Providencia</taxon>
    </lineage>
</organism>
<protein>
    <submittedName>
        <fullName evidence="2">30S ribosomal protein S1</fullName>
    </submittedName>
</protein>
<dbReference type="GO" id="GO:0003677">
    <property type="term" value="F:DNA binding"/>
    <property type="evidence" value="ECO:0007669"/>
    <property type="project" value="UniProtKB-KW"/>
</dbReference>
<dbReference type="Gene3D" id="3.90.1570.50">
    <property type="match status" value="1"/>
</dbReference>
<dbReference type="InterPro" id="IPR012340">
    <property type="entry name" value="NA-bd_OB-fold"/>
</dbReference>
<reference evidence="2 3" key="1">
    <citation type="submission" date="2018-06" db="EMBL/GenBank/DDBJ databases">
        <authorList>
            <consortium name="Pathogen Informatics"/>
            <person name="Doyle S."/>
        </authorList>
    </citation>
    <scope>NUCLEOTIDE SEQUENCE [LARGE SCALE GENOMIC DNA]</scope>
    <source>
        <strain evidence="2 3">NCTC11801</strain>
    </source>
</reference>
<dbReference type="SMART" id="SM00316">
    <property type="entry name" value="S1"/>
    <property type="match status" value="1"/>
</dbReference>
<dbReference type="Proteomes" id="UP000254208">
    <property type="component" value="Unassembled WGS sequence"/>
</dbReference>
<dbReference type="Pfam" id="PF04313">
    <property type="entry name" value="HSDR_N"/>
    <property type="match status" value="1"/>
</dbReference>
<evidence type="ECO:0000313" key="3">
    <source>
        <dbReference type="Proteomes" id="UP000254208"/>
    </source>
</evidence>
<dbReference type="GO" id="GO:0005840">
    <property type="term" value="C:ribosome"/>
    <property type="evidence" value="ECO:0007669"/>
    <property type="project" value="UniProtKB-KW"/>
</dbReference>
<dbReference type="Gene3D" id="3.40.50.300">
    <property type="entry name" value="P-loop containing nucleotide triphosphate hydrolases"/>
    <property type="match status" value="1"/>
</dbReference>
<dbReference type="InterPro" id="IPR007409">
    <property type="entry name" value="Restrct_endonuc_type1_HsdR_N"/>
</dbReference>
<dbReference type="InterPro" id="IPR027417">
    <property type="entry name" value="P-loop_NTPase"/>
</dbReference>
<dbReference type="SUPFAM" id="SSF52540">
    <property type="entry name" value="P-loop containing nucleoside triphosphate hydrolases"/>
    <property type="match status" value="1"/>
</dbReference>
<dbReference type="EMBL" id="UGTZ01000001">
    <property type="protein sequence ID" value="SUC33564.1"/>
    <property type="molecule type" value="Genomic_DNA"/>
</dbReference>
<dbReference type="AlphaFoldDB" id="A0A379FXI5"/>
<dbReference type="RefSeq" id="WP_115168176.1">
    <property type="nucleotide sequence ID" value="NZ_CP058958.1"/>
</dbReference>
<proteinExistence type="predicted"/>
<name>A0A379FXI5_PRORE</name>
<dbReference type="GO" id="GO:0009307">
    <property type="term" value="P:DNA restriction-modification system"/>
    <property type="evidence" value="ECO:0007669"/>
    <property type="project" value="UniProtKB-KW"/>
</dbReference>
<gene>
    <name evidence="2" type="ORF">NCTC11801_04606</name>
</gene>
<dbReference type="SUPFAM" id="SSF50249">
    <property type="entry name" value="Nucleic acid-binding proteins"/>
    <property type="match status" value="1"/>
</dbReference>
<dbReference type="GO" id="GO:0009035">
    <property type="term" value="F:type I site-specific deoxyribonuclease activity"/>
    <property type="evidence" value="ECO:0007669"/>
    <property type="project" value="UniProtKB-EC"/>
</dbReference>
<dbReference type="Gene3D" id="2.40.50.140">
    <property type="entry name" value="Nucleic acid-binding proteins"/>
    <property type="match status" value="1"/>
</dbReference>
<evidence type="ECO:0000313" key="2">
    <source>
        <dbReference type="EMBL" id="SUC33564.1"/>
    </source>
</evidence>
<keyword evidence="2" id="KW-0689">Ribosomal protein</keyword>
<feature type="domain" description="S1 motif" evidence="1">
    <location>
        <begin position="815"/>
        <end position="884"/>
    </location>
</feature>
<sequence>MTEKNLLIDTNIVTESDVEQHDVYTLLTKAPPDGLGLKTEDILTKHNVRGMLIKKRANKKNHYPDYVIGINGLPVVVIEVKKPNEDLQEAFSEARLYASEINAQYPNNINPLTKLVATDGNTWLLGYWDSDNIEVEVTESSSFSENFAQLIDFLKRSSLLKDVEIINKKLFPQVYFRPLRYVGGERIQNEEIGFNSFGDKLISQYRHIFNPNSVEDRKFIAINGYISSTKNKRYFDPINNVINNRVIDYSLDGTVINDLKNPHELVNGLKKRRELEGKIILLIGSVGSGKTTFIDHLIEKVIPEDIKKETLWVRINMNNSPVNKDEIYDWVRERIINELKNLHSEIDFESLDIMRRIYSVEINSFNKGLGALLSDENERNRELFNIIKENESNLNKKTSCYTRYLGSERSKLIIVVLDNCDKRTRDEQLLMFEVAQWLQNEFRVLIMLPLRDETYDNHRNRPPLDTAIKDMVFKIEPPMFQEVLLSRVQLILNKMGAKSNNKIQYDLGNGISVECGRDEESIYLTSIVRAIFIYDKEIRRIIVGLAGKNIRRALEIFMEFCTSGHITSGEILKIRQQKGSYSLPLYIITRVLLRMNKRFYKSDTSYLKNLFAITTSDTTPNYFTRYIILKWFHDKYSSVGTSGYRGYFSVRDLTESIAKYGISEDVIFREVNYLIKGFCLESERFTTDIVDENDLLKITSTGFVHLDMVSNINYLAAISEDTDYDSDAVAKEIASAMGEKGSLYDKEIVAKNAKLIMDYLSEWQDKHDSLASHILSDNEFSVLSDFNASKEYVERFNESLKDPLWTEFESKNHVGDTIKGIIKSVHDKYGIFVKLSEQGDITGLIYKAKCPEDYMRKYRKNQEITVRIDNDIDSVGKRVSLSIVEIN</sequence>
<keyword evidence="2" id="KW-0687">Ribonucleoprotein</keyword>
<evidence type="ECO:0000259" key="1">
    <source>
        <dbReference type="PROSITE" id="PS50126"/>
    </source>
</evidence>